<evidence type="ECO:0000313" key="5">
    <source>
        <dbReference type="Proteomes" id="UP000325182"/>
    </source>
</evidence>
<dbReference type="GO" id="GO:0016787">
    <property type="term" value="F:hydrolase activity"/>
    <property type="evidence" value="ECO:0007669"/>
    <property type="project" value="UniProtKB-KW"/>
</dbReference>
<evidence type="ECO:0000313" key="4">
    <source>
        <dbReference type="EMBL" id="TYS00671.1"/>
    </source>
</evidence>
<dbReference type="EMBL" id="VTEG01000002">
    <property type="protein sequence ID" value="TYS00671.1"/>
    <property type="molecule type" value="Genomic_DNA"/>
</dbReference>
<feature type="domain" description="Isochorismatase-like" evidence="3">
    <location>
        <begin position="9"/>
        <end position="182"/>
    </location>
</feature>
<evidence type="ECO:0000256" key="2">
    <source>
        <dbReference type="ARBA" id="ARBA00022801"/>
    </source>
</evidence>
<evidence type="ECO:0000259" key="3">
    <source>
        <dbReference type="Pfam" id="PF00857"/>
    </source>
</evidence>
<comment type="caution">
    <text evidence="4">The sequence shown here is derived from an EMBL/GenBank/DDBJ whole genome shotgun (WGS) entry which is preliminary data.</text>
</comment>
<name>A0A5D4MI51_9BACI</name>
<dbReference type="SUPFAM" id="SSF52499">
    <property type="entry name" value="Isochorismatase-like hydrolases"/>
    <property type="match status" value="1"/>
</dbReference>
<protein>
    <submittedName>
        <fullName evidence="4">Isochorismatase family protein</fullName>
    </submittedName>
</protein>
<sequence>MKKIINLPALLILDVQKGFDDPSWGQRNNPQAEQNMAKLLTEWRKRSGTVLYSKHLSLQPDSPLYHRDPVGTEFKEIIQPAAGEKIFPKNFNSAFIGTDLQSYLDQHEIKSVMITGLSTQHCVSTSTRMSGNFGYQTYLVSDAIAAFEVTDANGKKHSAESIQEAELAMLHKEFATIITTDETLNQLHQLPYSSR</sequence>
<comment type="similarity">
    <text evidence="1">Belongs to the isochorismatase family.</text>
</comment>
<evidence type="ECO:0000256" key="1">
    <source>
        <dbReference type="ARBA" id="ARBA00006336"/>
    </source>
</evidence>
<organism evidence="4 5">
    <name type="scientific">Rossellomorea vietnamensis</name>
    <dbReference type="NCBI Taxonomy" id="218284"/>
    <lineage>
        <taxon>Bacteria</taxon>
        <taxon>Bacillati</taxon>
        <taxon>Bacillota</taxon>
        <taxon>Bacilli</taxon>
        <taxon>Bacillales</taxon>
        <taxon>Bacillaceae</taxon>
        <taxon>Rossellomorea</taxon>
    </lineage>
</organism>
<dbReference type="Proteomes" id="UP000325182">
    <property type="component" value="Unassembled WGS sequence"/>
</dbReference>
<proteinExistence type="inferred from homology"/>
<accession>A0A5D4MI51</accession>
<keyword evidence="2" id="KW-0378">Hydrolase</keyword>
<dbReference type="Pfam" id="PF00857">
    <property type="entry name" value="Isochorismatase"/>
    <property type="match status" value="1"/>
</dbReference>
<gene>
    <name evidence="4" type="ORF">FZC84_04010</name>
</gene>
<reference evidence="4 5" key="1">
    <citation type="submission" date="2019-08" db="EMBL/GenBank/DDBJ databases">
        <title>Bacillus genomes from the desert of Cuatro Cienegas, Coahuila.</title>
        <authorList>
            <person name="Olmedo-Alvarez G."/>
        </authorList>
    </citation>
    <scope>NUCLEOTIDE SEQUENCE [LARGE SCALE GENOMIC DNA]</scope>
    <source>
        <strain evidence="4 5">CH128b_4D</strain>
    </source>
</reference>
<dbReference type="InterPro" id="IPR000868">
    <property type="entry name" value="Isochorismatase-like_dom"/>
</dbReference>
<dbReference type="InterPro" id="IPR050272">
    <property type="entry name" value="Isochorismatase-like_hydrls"/>
</dbReference>
<dbReference type="PANTHER" id="PTHR43540:SF1">
    <property type="entry name" value="ISOCHORISMATASE HYDROLASE"/>
    <property type="match status" value="1"/>
</dbReference>
<dbReference type="InterPro" id="IPR036380">
    <property type="entry name" value="Isochorismatase-like_sf"/>
</dbReference>
<dbReference type="Gene3D" id="3.40.50.850">
    <property type="entry name" value="Isochorismatase-like"/>
    <property type="match status" value="1"/>
</dbReference>
<dbReference type="PANTHER" id="PTHR43540">
    <property type="entry name" value="PEROXYUREIDOACRYLATE/UREIDOACRYLATE AMIDOHYDROLASE-RELATED"/>
    <property type="match status" value="1"/>
</dbReference>
<dbReference type="AlphaFoldDB" id="A0A5D4MI51"/>